<feature type="transmembrane region" description="Helical" evidence="2">
    <location>
        <begin position="20"/>
        <end position="44"/>
    </location>
</feature>
<sequence>MDTPTFDLIREKLILTERLVRTITITGMCTAIILALLTGMLCIYKAGNFSKKYAVTPEQNESPMSETTTVPNITKS</sequence>
<keyword evidence="2" id="KW-0472">Membrane</keyword>
<reference evidence="4" key="1">
    <citation type="submission" date="2022-11" db="UniProtKB">
        <authorList>
            <consortium name="WormBaseParasite"/>
        </authorList>
    </citation>
    <scope>IDENTIFICATION</scope>
</reference>
<accession>A0A914PNJ5</accession>
<dbReference type="Proteomes" id="UP000887578">
    <property type="component" value="Unplaced"/>
</dbReference>
<protein>
    <submittedName>
        <fullName evidence="4">Uncharacterized protein</fullName>
    </submittedName>
</protein>
<evidence type="ECO:0000256" key="1">
    <source>
        <dbReference type="SAM" id="MobiDB-lite"/>
    </source>
</evidence>
<evidence type="ECO:0000313" key="4">
    <source>
        <dbReference type="WBParaSite" id="PDA_v2.g20090.t1"/>
    </source>
</evidence>
<keyword evidence="3" id="KW-1185">Reference proteome</keyword>
<feature type="region of interest" description="Disordered" evidence="1">
    <location>
        <begin position="57"/>
        <end position="76"/>
    </location>
</feature>
<dbReference type="AlphaFoldDB" id="A0A914PNJ5"/>
<dbReference type="WBParaSite" id="PDA_v2.g20090.t1">
    <property type="protein sequence ID" value="PDA_v2.g20090.t1"/>
    <property type="gene ID" value="PDA_v2.g20090"/>
</dbReference>
<evidence type="ECO:0000256" key="2">
    <source>
        <dbReference type="SAM" id="Phobius"/>
    </source>
</evidence>
<proteinExistence type="predicted"/>
<name>A0A914PNJ5_9BILA</name>
<keyword evidence="2" id="KW-0812">Transmembrane</keyword>
<evidence type="ECO:0000313" key="3">
    <source>
        <dbReference type="Proteomes" id="UP000887578"/>
    </source>
</evidence>
<keyword evidence="2" id="KW-1133">Transmembrane helix</keyword>
<organism evidence="3 4">
    <name type="scientific">Panagrolaimus davidi</name>
    <dbReference type="NCBI Taxonomy" id="227884"/>
    <lineage>
        <taxon>Eukaryota</taxon>
        <taxon>Metazoa</taxon>
        <taxon>Ecdysozoa</taxon>
        <taxon>Nematoda</taxon>
        <taxon>Chromadorea</taxon>
        <taxon>Rhabditida</taxon>
        <taxon>Tylenchina</taxon>
        <taxon>Panagrolaimomorpha</taxon>
        <taxon>Panagrolaimoidea</taxon>
        <taxon>Panagrolaimidae</taxon>
        <taxon>Panagrolaimus</taxon>
    </lineage>
</organism>